<feature type="region of interest" description="Disordered" evidence="1">
    <location>
        <begin position="1"/>
        <end position="45"/>
    </location>
</feature>
<dbReference type="EMBL" id="KV918991">
    <property type="protein sequence ID" value="OSX73530.1"/>
    <property type="molecule type" value="Genomic_DNA"/>
</dbReference>
<keyword evidence="3" id="KW-1185">Reference proteome</keyword>
<accession>A0A1X6NYB1</accession>
<protein>
    <submittedName>
        <fullName evidence="2">Uncharacterized protein</fullName>
    </submittedName>
</protein>
<proteinExistence type="predicted"/>
<dbReference type="AlphaFoldDB" id="A0A1X6NYB1"/>
<evidence type="ECO:0000256" key="1">
    <source>
        <dbReference type="SAM" id="MobiDB-lite"/>
    </source>
</evidence>
<evidence type="ECO:0000313" key="3">
    <source>
        <dbReference type="Proteomes" id="UP000218209"/>
    </source>
</evidence>
<sequence>MGRRRVSPVPGRGSGRGVRSTTSGTRGVGSRRGHGRRGAGPWARRGRGDAFCSACFAAGGGGMRGLDAVKGPLLWA</sequence>
<gene>
    <name evidence="2" type="ORF">BU14_0340s0014</name>
</gene>
<dbReference type="Proteomes" id="UP000218209">
    <property type="component" value="Unassembled WGS sequence"/>
</dbReference>
<reference evidence="2 3" key="1">
    <citation type="submission" date="2017-03" db="EMBL/GenBank/DDBJ databases">
        <title>WGS assembly of Porphyra umbilicalis.</title>
        <authorList>
            <person name="Brawley S.H."/>
            <person name="Blouin N.A."/>
            <person name="Ficko-Blean E."/>
            <person name="Wheeler G.L."/>
            <person name="Lohr M."/>
            <person name="Goodson H.V."/>
            <person name="Jenkins J.W."/>
            <person name="Blaby-Haas C.E."/>
            <person name="Helliwell K.E."/>
            <person name="Chan C."/>
            <person name="Marriage T."/>
            <person name="Bhattacharya D."/>
            <person name="Klein A.S."/>
            <person name="Badis Y."/>
            <person name="Brodie J."/>
            <person name="Cao Y."/>
            <person name="Collen J."/>
            <person name="Dittami S.M."/>
            <person name="Gachon C.M."/>
            <person name="Green B.R."/>
            <person name="Karpowicz S."/>
            <person name="Kim J.W."/>
            <person name="Kudahl U."/>
            <person name="Lin S."/>
            <person name="Michel G."/>
            <person name="Mittag M."/>
            <person name="Olson B.J."/>
            <person name="Pangilinan J."/>
            <person name="Peng Y."/>
            <person name="Qiu H."/>
            <person name="Shu S."/>
            <person name="Singer J.T."/>
            <person name="Smith A.G."/>
            <person name="Sprecher B.N."/>
            <person name="Wagner V."/>
            <person name="Wang W."/>
            <person name="Wang Z.-Y."/>
            <person name="Yan J."/>
            <person name="Yarish C."/>
            <person name="Zoeuner-Riek S."/>
            <person name="Zhuang Y."/>
            <person name="Zou Y."/>
            <person name="Lindquist E.A."/>
            <person name="Grimwood J."/>
            <person name="Barry K."/>
            <person name="Rokhsar D.S."/>
            <person name="Schmutz J."/>
            <person name="Stiller J.W."/>
            <person name="Grossman A.R."/>
            <person name="Prochnik S.E."/>
        </authorList>
    </citation>
    <scope>NUCLEOTIDE SEQUENCE [LARGE SCALE GENOMIC DNA]</scope>
    <source>
        <strain evidence="2">4086291</strain>
    </source>
</reference>
<evidence type="ECO:0000313" key="2">
    <source>
        <dbReference type="EMBL" id="OSX73530.1"/>
    </source>
</evidence>
<name>A0A1X6NYB1_PORUM</name>
<organism evidence="2 3">
    <name type="scientific">Porphyra umbilicalis</name>
    <name type="common">Purple laver</name>
    <name type="synonym">Red alga</name>
    <dbReference type="NCBI Taxonomy" id="2786"/>
    <lineage>
        <taxon>Eukaryota</taxon>
        <taxon>Rhodophyta</taxon>
        <taxon>Bangiophyceae</taxon>
        <taxon>Bangiales</taxon>
        <taxon>Bangiaceae</taxon>
        <taxon>Porphyra</taxon>
    </lineage>
</organism>
<feature type="compositionally biased region" description="Low complexity" evidence="1">
    <location>
        <begin position="7"/>
        <end position="25"/>
    </location>
</feature>